<feature type="chain" id="PRO_5032269068" description="Thioredoxin domain-containing protein" evidence="2">
    <location>
        <begin position="21"/>
        <end position="303"/>
    </location>
</feature>
<dbReference type="EMBL" id="JACMRX010000006">
    <property type="protein sequence ID" value="KAF7987688.1"/>
    <property type="molecule type" value="Genomic_DNA"/>
</dbReference>
<reference evidence="4 5" key="1">
    <citation type="submission" date="2020-08" db="EMBL/GenBank/DDBJ databases">
        <title>Aphidius gifuensis genome sequencing and assembly.</title>
        <authorList>
            <person name="Du Z."/>
        </authorList>
    </citation>
    <scope>NUCLEOTIDE SEQUENCE [LARGE SCALE GENOMIC DNA]</scope>
    <source>
        <strain evidence="4">YNYX2018</strain>
        <tissue evidence="4">Adults</tissue>
    </source>
</reference>
<evidence type="ECO:0000313" key="5">
    <source>
        <dbReference type="Proteomes" id="UP000639338"/>
    </source>
</evidence>
<evidence type="ECO:0000259" key="3">
    <source>
        <dbReference type="Pfam" id="PF00085"/>
    </source>
</evidence>
<evidence type="ECO:0000256" key="1">
    <source>
        <dbReference type="SAM" id="Phobius"/>
    </source>
</evidence>
<comment type="caution">
    <text evidence="4">The sequence shown here is derived from an EMBL/GenBank/DDBJ whole genome shotgun (WGS) entry which is preliminary data.</text>
</comment>
<keyword evidence="2" id="KW-0732">Signal</keyword>
<keyword evidence="1" id="KW-1133">Transmembrane helix</keyword>
<dbReference type="InterPro" id="IPR036249">
    <property type="entry name" value="Thioredoxin-like_sf"/>
</dbReference>
<dbReference type="Proteomes" id="UP000639338">
    <property type="component" value="Unassembled WGS sequence"/>
</dbReference>
<keyword evidence="5" id="KW-1185">Reference proteome</keyword>
<name>A0A834XIH0_APHGI</name>
<dbReference type="CDD" id="cd02961">
    <property type="entry name" value="PDI_a_family"/>
    <property type="match status" value="1"/>
</dbReference>
<evidence type="ECO:0000313" key="4">
    <source>
        <dbReference type="EMBL" id="KAF7987688.1"/>
    </source>
</evidence>
<accession>A0A834XIH0</accession>
<feature type="domain" description="Thioredoxin" evidence="3">
    <location>
        <begin position="129"/>
        <end position="218"/>
    </location>
</feature>
<keyword evidence="1" id="KW-0472">Membrane</keyword>
<dbReference type="PANTHER" id="PTHR19991">
    <property type="entry name" value="L 2 01289"/>
    <property type="match status" value="1"/>
</dbReference>
<organism evidence="4 5">
    <name type="scientific">Aphidius gifuensis</name>
    <name type="common">Parasitoid wasp</name>
    <dbReference type="NCBI Taxonomy" id="684658"/>
    <lineage>
        <taxon>Eukaryota</taxon>
        <taxon>Metazoa</taxon>
        <taxon>Ecdysozoa</taxon>
        <taxon>Arthropoda</taxon>
        <taxon>Hexapoda</taxon>
        <taxon>Insecta</taxon>
        <taxon>Pterygota</taxon>
        <taxon>Neoptera</taxon>
        <taxon>Endopterygota</taxon>
        <taxon>Hymenoptera</taxon>
        <taxon>Apocrita</taxon>
        <taxon>Ichneumonoidea</taxon>
        <taxon>Braconidae</taxon>
        <taxon>Aphidiinae</taxon>
        <taxon>Aphidius</taxon>
    </lineage>
</organism>
<feature type="transmembrane region" description="Helical" evidence="1">
    <location>
        <begin position="268"/>
        <end position="289"/>
    </location>
</feature>
<gene>
    <name evidence="4" type="ORF">HCN44_003551</name>
</gene>
<feature type="signal peptide" evidence="2">
    <location>
        <begin position="1"/>
        <end position="20"/>
    </location>
</feature>
<dbReference type="SUPFAM" id="SSF52833">
    <property type="entry name" value="Thioredoxin-like"/>
    <property type="match status" value="2"/>
</dbReference>
<dbReference type="InterPro" id="IPR013766">
    <property type="entry name" value="Thioredoxin_domain"/>
</dbReference>
<proteinExistence type="predicted"/>
<keyword evidence="1" id="KW-0812">Transmembrane</keyword>
<dbReference type="Gene3D" id="3.40.30.10">
    <property type="entry name" value="Glutaredoxin"/>
    <property type="match status" value="2"/>
</dbReference>
<protein>
    <recommendedName>
        <fullName evidence="3">Thioredoxin domain-containing protein</fullName>
    </recommendedName>
</protein>
<dbReference type="Pfam" id="PF00085">
    <property type="entry name" value="Thioredoxin"/>
    <property type="match status" value="1"/>
</dbReference>
<dbReference type="AlphaFoldDB" id="A0A834XIH0"/>
<dbReference type="OrthoDB" id="72053at2759"/>
<dbReference type="PANTHER" id="PTHR19991:SF2">
    <property type="entry name" value="GH08893P"/>
    <property type="match status" value="1"/>
</dbReference>
<sequence>MLYSSIFIIIGLTFINCASSLESLEIVSDDTLLKDLKTEQYVVVLFTTTKDCPECESYENEILKIRDDLVDILSAWVLKSVDSPFKKLYNPSKGPTLVFFRNGIPLLYDGPLNDEEILQYILDNKEPIVKELTDDTFEHLTQASTGATTGDWFVMFYTNDCVECQRLGARWEAVGAKLKQRLNVARVNKYTTGAATARRFNVYDVPEFILFRQGKMYRYQIKKHDVNAFVLFAKEWYRNVNGEKVQVPPSPFDDLTLMIANFLRENPWVFKLGSIVLAVIIIITVISKLRKKPDTTEKKDKAK</sequence>
<evidence type="ECO:0000256" key="2">
    <source>
        <dbReference type="SAM" id="SignalP"/>
    </source>
</evidence>